<comment type="pathway">
    <text evidence="1">Mycotoxin biosynthesis.</text>
</comment>
<dbReference type="Pfam" id="PF11807">
    <property type="entry name" value="UstYa"/>
    <property type="match status" value="1"/>
</dbReference>
<evidence type="ECO:0000256" key="1">
    <source>
        <dbReference type="ARBA" id="ARBA00004685"/>
    </source>
</evidence>
<evidence type="ECO:0000256" key="4">
    <source>
        <dbReference type="SAM" id="Phobius"/>
    </source>
</evidence>
<evidence type="ECO:0000313" key="5">
    <source>
        <dbReference type="EMBL" id="USP74702.1"/>
    </source>
</evidence>
<keyword evidence="4" id="KW-0472">Membrane</keyword>
<reference evidence="5" key="1">
    <citation type="submission" date="2021-12" db="EMBL/GenBank/DDBJ databases">
        <title>Curvularia clavata genome.</title>
        <authorList>
            <person name="Cao Y."/>
        </authorList>
    </citation>
    <scope>NUCLEOTIDE SEQUENCE</scope>
    <source>
        <strain evidence="5">Yc1106</strain>
    </source>
</reference>
<evidence type="ECO:0000313" key="6">
    <source>
        <dbReference type="Proteomes" id="UP001056012"/>
    </source>
</evidence>
<feature type="region of interest" description="Disordered" evidence="3">
    <location>
        <begin position="1"/>
        <end position="25"/>
    </location>
</feature>
<dbReference type="Proteomes" id="UP001056012">
    <property type="component" value="Chromosome 2"/>
</dbReference>
<sequence>MESKKHAYKPVSSFDDLSSSATDVNERSSDDYALESLHMRTRRLRWIKNPLLASIISLNVLVAALIVVALTRKPTDQQCSTQLSTYSPLLDSIEYIEYDFAAEFNSTNKYRGPPTPEREDAWYNLTYKHAVEIPADKIAELNRTEADNLKRVPEDVGTGYVAIIEVFHQLHCLNMIRMFTWYQAGKYPGIPDGLSDNELKNRMHVDHCLDALRIAIQCYGDVTPLFVRNGGHAGAKADFDTHHKCRNFDKIEAWIDENWTVS</sequence>
<feature type="transmembrane region" description="Helical" evidence="4">
    <location>
        <begin position="50"/>
        <end position="70"/>
    </location>
</feature>
<name>A0A9Q8Z2U0_CURCL</name>
<dbReference type="PANTHER" id="PTHR33365:SF4">
    <property type="entry name" value="CYCLOCHLOROTINE BIOSYNTHESIS PROTEIN O"/>
    <property type="match status" value="1"/>
</dbReference>
<dbReference type="InterPro" id="IPR021765">
    <property type="entry name" value="UstYa-like"/>
</dbReference>
<keyword evidence="4" id="KW-1133">Transmembrane helix</keyword>
<evidence type="ECO:0008006" key="7">
    <source>
        <dbReference type="Google" id="ProtNLM"/>
    </source>
</evidence>
<evidence type="ECO:0000256" key="3">
    <source>
        <dbReference type="SAM" id="MobiDB-lite"/>
    </source>
</evidence>
<dbReference type="VEuPathDB" id="FungiDB:yc1106_01976"/>
<organism evidence="5 6">
    <name type="scientific">Curvularia clavata</name>
    <dbReference type="NCBI Taxonomy" id="95742"/>
    <lineage>
        <taxon>Eukaryota</taxon>
        <taxon>Fungi</taxon>
        <taxon>Dikarya</taxon>
        <taxon>Ascomycota</taxon>
        <taxon>Pezizomycotina</taxon>
        <taxon>Dothideomycetes</taxon>
        <taxon>Pleosporomycetidae</taxon>
        <taxon>Pleosporales</taxon>
        <taxon>Pleosporineae</taxon>
        <taxon>Pleosporaceae</taxon>
        <taxon>Curvularia</taxon>
    </lineage>
</organism>
<evidence type="ECO:0000256" key="2">
    <source>
        <dbReference type="ARBA" id="ARBA00035112"/>
    </source>
</evidence>
<dbReference type="OrthoDB" id="3687641at2759"/>
<proteinExistence type="inferred from homology"/>
<comment type="similarity">
    <text evidence="2">Belongs to the ustYa family.</text>
</comment>
<protein>
    <recommendedName>
        <fullName evidence="7">Cyclochlorotine biosynthesis protein O</fullName>
    </recommendedName>
</protein>
<dbReference type="EMBL" id="CP089275">
    <property type="protein sequence ID" value="USP74702.1"/>
    <property type="molecule type" value="Genomic_DNA"/>
</dbReference>
<gene>
    <name evidence="5" type="ORF">yc1106_01976</name>
</gene>
<keyword evidence="6" id="KW-1185">Reference proteome</keyword>
<dbReference type="AlphaFoldDB" id="A0A9Q8Z2U0"/>
<dbReference type="PANTHER" id="PTHR33365">
    <property type="entry name" value="YALI0B05434P"/>
    <property type="match status" value="1"/>
</dbReference>
<keyword evidence="4" id="KW-0812">Transmembrane</keyword>
<dbReference type="GO" id="GO:0043386">
    <property type="term" value="P:mycotoxin biosynthetic process"/>
    <property type="evidence" value="ECO:0007669"/>
    <property type="project" value="InterPro"/>
</dbReference>
<accession>A0A9Q8Z2U0</accession>